<dbReference type="GO" id="GO:0005737">
    <property type="term" value="C:cytoplasm"/>
    <property type="evidence" value="ECO:0007669"/>
    <property type="project" value="UniProtKB-UniRule"/>
</dbReference>
<feature type="binding site" evidence="4">
    <location>
        <position position="106"/>
    </location>
    <ligand>
        <name>pyridoxal 5'-phosphate</name>
        <dbReference type="ChEBI" id="CHEBI:597326"/>
    </ligand>
</feature>
<evidence type="ECO:0000313" key="8">
    <source>
        <dbReference type="Proteomes" id="UP000676325"/>
    </source>
</evidence>
<dbReference type="GO" id="GO:0097053">
    <property type="term" value="P:L-kynurenine catabolic process"/>
    <property type="evidence" value="ECO:0007669"/>
    <property type="project" value="UniProtKB-UniRule"/>
</dbReference>
<comment type="pathway">
    <text evidence="4 6">Amino-acid degradation; L-kynurenine degradation; L-alanine and anthranilate from L-kynurenine: step 1/1.</text>
</comment>
<dbReference type="NCBIfam" id="TIGR01814">
    <property type="entry name" value="kynureninase"/>
    <property type="match status" value="1"/>
</dbReference>
<dbReference type="PANTHER" id="PTHR14084:SF0">
    <property type="entry name" value="KYNURENINASE"/>
    <property type="match status" value="1"/>
</dbReference>
<dbReference type="RefSeq" id="WP_212519555.1">
    <property type="nucleotide sequence ID" value="NZ_JAGSOH010000056.1"/>
</dbReference>
<evidence type="ECO:0000256" key="4">
    <source>
        <dbReference type="HAMAP-Rule" id="MF_01970"/>
    </source>
</evidence>
<evidence type="ECO:0000256" key="6">
    <source>
        <dbReference type="PIRNR" id="PIRNR038800"/>
    </source>
</evidence>
<evidence type="ECO:0000256" key="2">
    <source>
        <dbReference type="ARBA" id="ARBA00022801"/>
    </source>
</evidence>
<dbReference type="AlphaFoldDB" id="A0A941IIJ6"/>
<dbReference type="EC" id="3.7.1.3" evidence="4 5"/>
<dbReference type="GO" id="GO:0030429">
    <property type="term" value="F:kynureninase activity"/>
    <property type="evidence" value="ECO:0007669"/>
    <property type="project" value="UniProtKB-UniRule"/>
</dbReference>
<feature type="binding site" evidence="4">
    <location>
        <position position="231"/>
    </location>
    <ligand>
        <name>pyridoxal 5'-phosphate</name>
        <dbReference type="ChEBI" id="CHEBI:597326"/>
    </ligand>
</feature>
<dbReference type="GO" id="GO:0019805">
    <property type="term" value="P:quinolinate biosynthetic process"/>
    <property type="evidence" value="ECO:0007669"/>
    <property type="project" value="UniProtKB-UniRule"/>
</dbReference>
<comment type="catalytic activity">
    <reaction evidence="4 6">
        <text>L-kynurenine + H2O = anthranilate + L-alanine + H(+)</text>
        <dbReference type="Rhea" id="RHEA:16813"/>
        <dbReference type="ChEBI" id="CHEBI:15377"/>
        <dbReference type="ChEBI" id="CHEBI:15378"/>
        <dbReference type="ChEBI" id="CHEBI:16567"/>
        <dbReference type="ChEBI" id="CHEBI:57959"/>
        <dbReference type="ChEBI" id="CHEBI:57972"/>
        <dbReference type="EC" id="3.7.1.3"/>
    </reaction>
</comment>
<dbReference type="Pfam" id="PF22580">
    <property type="entry name" value="KYNU_C"/>
    <property type="match status" value="1"/>
</dbReference>
<evidence type="ECO:0000256" key="1">
    <source>
        <dbReference type="ARBA" id="ARBA00022642"/>
    </source>
</evidence>
<feature type="binding site" evidence="4">
    <location>
        <position position="209"/>
    </location>
    <ligand>
        <name>pyridoxal 5'-phosphate</name>
        <dbReference type="ChEBI" id="CHEBI:597326"/>
    </ligand>
</feature>
<dbReference type="PIRSF" id="PIRSF038800">
    <property type="entry name" value="KYNU"/>
    <property type="match status" value="1"/>
</dbReference>
<sequence length="404" mass="42740">MTTAVTADSLVSRAADLDAADPLRHCRERFLLPEGTTYLDGNSLGALPAAVPDAMRDAVHRQWGTGLIGSWFGGDAEWWGLPERLGDRVGALLGAAPGQTVVGDSTSVQIFNTLTAAARLRPNRRLLLTDAGHFPTDAYLADSVGEMLGLEVRRVPAAQLREALEADGDRTAVVAFPAVDFATGERWDMPGLTAAAHAAGALVVWDLCHAAGALELQLDAWDVDFAVGCTYKYLSGGPGAPAFAYAARAHHAMMRQPLTGWTGHADPFAMRGTYEGAAGIGRARIGTPTVLSMLALEAAIGAFDGVDLATLRAQSLSLTGFFIECCDALLGGRGFEIVTPREPERRGSQVTLRHPDAVKLVPAAAERGVVGDKREPDLLRYGFNALYNTHADAVRAATTLAELT</sequence>
<comment type="caution">
    <text evidence="7">The sequence shown here is derived from an EMBL/GenBank/DDBJ whole genome shotgun (WGS) entry which is preliminary data.</text>
</comment>
<keyword evidence="2 4" id="KW-0378">Hydrolase</keyword>
<evidence type="ECO:0000256" key="3">
    <source>
        <dbReference type="ARBA" id="ARBA00022898"/>
    </source>
</evidence>
<comment type="similarity">
    <text evidence="4 6">Belongs to the kynureninase family.</text>
</comment>
<dbReference type="SUPFAM" id="SSF53383">
    <property type="entry name" value="PLP-dependent transferases"/>
    <property type="match status" value="1"/>
</dbReference>
<dbReference type="GO" id="GO:0043420">
    <property type="term" value="P:anthranilate metabolic process"/>
    <property type="evidence" value="ECO:0007669"/>
    <property type="project" value="TreeGrafter"/>
</dbReference>
<dbReference type="Gene3D" id="3.40.640.10">
    <property type="entry name" value="Type I PLP-dependent aspartate aminotransferase-like (Major domain)"/>
    <property type="match status" value="1"/>
</dbReference>
<feature type="binding site" evidence="4">
    <location>
        <position position="287"/>
    </location>
    <ligand>
        <name>pyridoxal 5'-phosphate</name>
        <dbReference type="ChEBI" id="CHEBI:597326"/>
    </ligand>
</feature>
<dbReference type="HAMAP" id="MF_01970">
    <property type="entry name" value="Kynureninase"/>
    <property type="match status" value="1"/>
</dbReference>
<dbReference type="GO" id="GO:0019441">
    <property type="term" value="P:L-tryptophan catabolic process to kynurenine"/>
    <property type="evidence" value="ECO:0007669"/>
    <property type="project" value="TreeGrafter"/>
</dbReference>
<name>A0A941IIJ6_9ACTN</name>
<protein>
    <recommendedName>
        <fullName evidence="4 5">Kynureninase</fullName>
        <ecNumber evidence="4 5">3.7.1.3</ecNumber>
    </recommendedName>
    <alternativeName>
        <fullName evidence="4">L-kynurenine hydrolase</fullName>
    </alternativeName>
</protein>
<feature type="modified residue" description="N6-(pyridoxal phosphate)lysine" evidence="4">
    <location>
        <position position="232"/>
    </location>
</feature>
<comment type="caution">
    <text evidence="4">Lacks conserved residue(s) required for the propagation of feature annotation.</text>
</comment>
<dbReference type="InterPro" id="IPR015422">
    <property type="entry name" value="PyrdxlP-dep_Trfase_small"/>
</dbReference>
<reference evidence="7" key="1">
    <citation type="submission" date="2021-04" db="EMBL/GenBank/DDBJ databases">
        <title>Genome based classification of Actinospica acidithermotolerans sp. nov., an actinobacterium isolated from an Indonesian hot spring.</title>
        <authorList>
            <person name="Kusuma A.B."/>
            <person name="Putra K.E."/>
            <person name="Nafisah S."/>
            <person name="Loh J."/>
            <person name="Nouioui I."/>
            <person name="Goodfellow M."/>
        </authorList>
    </citation>
    <scope>NUCLEOTIDE SEQUENCE</scope>
    <source>
        <strain evidence="7">MGRD01-02</strain>
    </source>
</reference>
<keyword evidence="8" id="KW-1185">Reference proteome</keyword>
<feature type="binding site" evidence="4">
    <location>
        <position position="261"/>
    </location>
    <ligand>
        <name>pyridoxal 5'-phosphate</name>
        <dbReference type="ChEBI" id="CHEBI:597326"/>
    </ligand>
</feature>
<comment type="catalytic activity">
    <reaction evidence="6">
        <text>3-hydroxy-L-kynurenine + H2O = 3-hydroxyanthranilate + L-alanine + H(+)</text>
        <dbReference type="Rhea" id="RHEA:25143"/>
        <dbReference type="ChEBI" id="CHEBI:15377"/>
        <dbReference type="ChEBI" id="CHEBI:15378"/>
        <dbReference type="ChEBI" id="CHEBI:36559"/>
        <dbReference type="ChEBI" id="CHEBI:57972"/>
        <dbReference type="ChEBI" id="CHEBI:58125"/>
        <dbReference type="EC" id="3.7.1.3"/>
    </reaction>
</comment>
<gene>
    <name evidence="4 7" type="primary">kynU</name>
    <name evidence="7" type="ORF">KDK95_19060</name>
</gene>
<evidence type="ECO:0000256" key="5">
    <source>
        <dbReference type="NCBIfam" id="TIGR01814"/>
    </source>
</evidence>
<keyword evidence="3 4" id="KW-0663">Pyridoxal phosphate</keyword>
<comment type="subunit">
    <text evidence="4 6">Homodimer.</text>
</comment>
<evidence type="ECO:0000313" key="7">
    <source>
        <dbReference type="EMBL" id="MBR7828419.1"/>
    </source>
</evidence>
<dbReference type="InterPro" id="IPR015424">
    <property type="entry name" value="PyrdxlP-dep_Trfase"/>
</dbReference>
<dbReference type="Proteomes" id="UP000676325">
    <property type="component" value="Unassembled WGS sequence"/>
</dbReference>
<dbReference type="InterPro" id="IPR015421">
    <property type="entry name" value="PyrdxlP-dep_Trfase_major"/>
</dbReference>
<feature type="binding site" evidence="4">
    <location>
        <position position="206"/>
    </location>
    <ligand>
        <name>pyridoxal 5'-phosphate</name>
        <dbReference type="ChEBI" id="CHEBI:597326"/>
    </ligand>
</feature>
<proteinExistence type="inferred from homology"/>
<dbReference type="EMBL" id="JAGSOH010000056">
    <property type="protein sequence ID" value="MBR7828419.1"/>
    <property type="molecule type" value="Genomic_DNA"/>
</dbReference>
<organism evidence="7 8">
    <name type="scientific">Actinospica acidithermotolerans</name>
    <dbReference type="NCBI Taxonomy" id="2828514"/>
    <lineage>
        <taxon>Bacteria</taxon>
        <taxon>Bacillati</taxon>
        <taxon>Actinomycetota</taxon>
        <taxon>Actinomycetes</taxon>
        <taxon>Catenulisporales</taxon>
        <taxon>Actinospicaceae</taxon>
        <taxon>Actinospica</taxon>
    </lineage>
</organism>
<dbReference type="InterPro" id="IPR010111">
    <property type="entry name" value="Kynureninase"/>
</dbReference>
<dbReference type="Gene3D" id="3.90.1150.10">
    <property type="entry name" value="Aspartate Aminotransferase, domain 1"/>
    <property type="match status" value="1"/>
</dbReference>
<dbReference type="GO" id="GO:0030170">
    <property type="term" value="F:pyridoxal phosphate binding"/>
    <property type="evidence" value="ECO:0007669"/>
    <property type="project" value="UniProtKB-UniRule"/>
</dbReference>
<keyword evidence="1 4" id="KW-0662">Pyridine nucleotide biosynthesis</keyword>
<comment type="function">
    <text evidence="4 6">Catalyzes the cleavage of L-kynurenine (L-Kyn) and L-3-hydroxykynurenine (L-3OHKyn) into anthranilic acid (AA) and 3-hydroxyanthranilic acid (3-OHAA), respectively.</text>
</comment>
<comment type="pathway">
    <text evidence="4 6">Cofactor biosynthesis; NAD(+) biosynthesis; quinolinate from L-kynurenine: step 2/3.</text>
</comment>
<feature type="binding site" evidence="4">
    <location>
        <begin position="134"/>
        <end position="137"/>
    </location>
    <ligand>
        <name>pyridoxal 5'-phosphate</name>
        <dbReference type="ChEBI" id="CHEBI:597326"/>
    </ligand>
</feature>
<dbReference type="PANTHER" id="PTHR14084">
    <property type="entry name" value="KYNURENINASE"/>
    <property type="match status" value="1"/>
</dbReference>
<accession>A0A941IIJ6</accession>
<comment type="cofactor">
    <cofactor evidence="4 6">
        <name>pyridoxal 5'-phosphate</name>
        <dbReference type="ChEBI" id="CHEBI:597326"/>
    </cofactor>
</comment>
<feature type="binding site" evidence="4">
    <location>
        <position position="107"/>
    </location>
    <ligand>
        <name>pyridoxal 5'-phosphate</name>
        <dbReference type="ChEBI" id="CHEBI:597326"/>
    </ligand>
</feature>
<dbReference type="GO" id="GO:0009435">
    <property type="term" value="P:NAD+ biosynthetic process"/>
    <property type="evidence" value="ECO:0007669"/>
    <property type="project" value="UniProtKB-UniRule"/>
</dbReference>